<dbReference type="InterPro" id="IPR045340">
    <property type="entry name" value="DUF6533"/>
</dbReference>
<evidence type="ECO:0000259" key="2">
    <source>
        <dbReference type="Pfam" id="PF20151"/>
    </source>
</evidence>
<evidence type="ECO:0000313" key="4">
    <source>
        <dbReference type="Proteomes" id="UP000008370"/>
    </source>
</evidence>
<dbReference type="AlphaFoldDB" id="K5WJ60"/>
<keyword evidence="1" id="KW-0472">Membrane</keyword>
<keyword evidence="4" id="KW-1185">Reference proteome</keyword>
<dbReference type="Pfam" id="PF20151">
    <property type="entry name" value="DUF6533"/>
    <property type="match status" value="1"/>
</dbReference>
<evidence type="ECO:0000256" key="1">
    <source>
        <dbReference type="SAM" id="Phobius"/>
    </source>
</evidence>
<organism evidence="3 4">
    <name type="scientific">Phanerochaete carnosa (strain HHB-10118-sp)</name>
    <name type="common">White-rot fungus</name>
    <name type="synonym">Peniophora carnosa</name>
    <dbReference type="NCBI Taxonomy" id="650164"/>
    <lineage>
        <taxon>Eukaryota</taxon>
        <taxon>Fungi</taxon>
        <taxon>Dikarya</taxon>
        <taxon>Basidiomycota</taxon>
        <taxon>Agaricomycotina</taxon>
        <taxon>Agaricomycetes</taxon>
        <taxon>Polyporales</taxon>
        <taxon>Phanerochaetaceae</taxon>
        <taxon>Phanerochaete</taxon>
    </lineage>
</organism>
<dbReference type="HOGENOM" id="CLU_053360_3_2_1"/>
<name>K5WJ60_PHACS</name>
<reference evidence="3 4" key="1">
    <citation type="journal article" date="2012" name="BMC Genomics">
        <title>Comparative genomics of the white-rot fungi, Phanerochaete carnosa and P. chrysosporium, to elucidate the genetic basis of the distinct wood types they colonize.</title>
        <authorList>
            <person name="Suzuki H."/>
            <person name="MacDonald J."/>
            <person name="Syed K."/>
            <person name="Salamov A."/>
            <person name="Hori C."/>
            <person name="Aerts A."/>
            <person name="Henrissat B."/>
            <person name="Wiebenga A."/>
            <person name="vanKuyk P.A."/>
            <person name="Barry K."/>
            <person name="Lindquist E."/>
            <person name="LaButti K."/>
            <person name="Lapidus A."/>
            <person name="Lucas S."/>
            <person name="Coutinho P."/>
            <person name="Gong Y."/>
            <person name="Samejima M."/>
            <person name="Mahadevan R."/>
            <person name="Abou-Zaid M."/>
            <person name="de Vries R.P."/>
            <person name="Igarashi K."/>
            <person name="Yadav J.S."/>
            <person name="Grigoriev I.V."/>
            <person name="Master E.R."/>
        </authorList>
    </citation>
    <scope>NUCLEOTIDE SEQUENCE [LARGE SCALE GENOMIC DNA]</scope>
    <source>
        <strain evidence="3 4">HHB-10118-sp</strain>
    </source>
</reference>
<feature type="transmembrane region" description="Helical" evidence="1">
    <location>
        <begin position="107"/>
        <end position="125"/>
    </location>
</feature>
<evidence type="ECO:0000313" key="3">
    <source>
        <dbReference type="EMBL" id="EKM50277.1"/>
    </source>
</evidence>
<accession>K5WJ60</accession>
<sequence>GLVIYEFLITIGDEIKIVWRRPITARAVLLGSVRWCMLLSAVLDLAPETANVSLRKFSDLYMPVFSAARVFAIWNRSYVWSLVVLTLNMTPLATNLVLVYITRGSLILADAIVLVLTWIKTFGHWKSARRLSMRVSLTTCLLRDGQQSLEYLHIFRC</sequence>
<proteinExistence type="predicted"/>
<feature type="domain" description="DUF6533" evidence="2">
    <location>
        <begin position="2"/>
        <end position="39"/>
    </location>
</feature>
<dbReference type="OrthoDB" id="2804045at2759"/>
<dbReference type="KEGG" id="pco:PHACADRAFT_105706"/>
<dbReference type="GeneID" id="18907364"/>
<protein>
    <recommendedName>
        <fullName evidence="2">DUF6533 domain-containing protein</fullName>
    </recommendedName>
</protein>
<keyword evidence="1" id="KW-1133">Transmembrane helix</keyword>
<dbReference type="EMBL" id="JH930479">
    <property type="protein sequence ID" value="EKM50277.1"/>
    <property type="molecule type" value="Genomic_DNA"/>
</dbReference>
<feature type="transmembrane region" description="Helical" evidence="1">
    <location>
        <begin position="78"/>
        <end position="101"/>
    </location>
</feature>
<dbReference type="InParanoid" id="K5WJ60"/>
<dbReference type="RefSeq" id="XP_007401460.1">
    <property type="nucleotide sequence ID" value="XM_007401398.1"/>
</dbReference>
<feature type="non-terminal residue" evidence="3">
    <location>
        <position position="157"/>
    </location>
</feature>
<keyword evidence="1" id="KW-0812">Transmembrane</keyword>
<gene>
    <name evidence="3" type="ORF">PHACADRAFT_105706</name>
</gene>
<dbReference type="Proteomes" id="UP000008370">
    <property type="component" value="Unassembled WGS sequence"/>
</dbReference>